<comment type="similarity">
    <text evidence="1 3">Belongs to the thiolase-like superfamily. Beta-ketoacyl-ACP synthases family.</text>
</comment>
<dbReference type="InterPro" id="IPR014030">
    <property type="entry name" value="Ketoacyl_synth_N"/>
</dbReference>
<dbReference type="InterPro" id="IPR000794">
    <property type="entry name" value="Beta-ketoacyl_synthase"/>
</dbReference>
<keyword evidence="2 3" id="KW-0808">Transferase</keyword>
<dbReference type="Pfam" id="PF00109">
    <property type="entry name" value="ketoacyl-synt"/>
    <property type="match status" value="1"/>
</dbReference>
<evidence type="ECO:0000256" key="3">
    <source>
        <dbReference type="RuleBase" id="RU003694"/>
    </source>
</evidence>
<dbReference type="EMBL" id="FQVT01000003">
    <property type="protein sequence ID" value="SHF94790.1"/>
    <property type="molecule type" value="Genomic_DNA"/>
</dbReference>
<accession>A0A1M5FTB7</accession>
<dbReference type="RefSeq" id="WP_072878362.1">
    <property type="nucleotide sequence ID" value="NZ_FQVT01000003.1"/>
</dbReference>
<dbReference type="AlphaFoldDB" id="A0A1M5FTB7"/>
<dbReference type="OrthoDB" id="9808669at2"/>
<evidence type="ECO:0000256" key="1">
    <source>
        <dbReference type="ARBA" id="ARBA00008467"/>
    </source>
</evidence>
<feature type="domain" description="Ketosynthase family 3 (KS3)" evidence="4">
    <location>
        <begin position="1"/>
        <end position="378"/>
    </location>
</feature>
<protein>
    <submittedName>
        <fullName evidence="5">3-oxoacyl-[acyl-carrier-protein] synthase-1</fullName>
    </submittedName>
</protein>
<evidence type="ECO:0000256" key="2">
    <source>
        <dbReference type="ARBA" id="ARBA00022679"/>
    </source>
</evidence>
<dbReference type="PANTHER" id="PTHR11712">
    <property type="entry name" value="POLYKETIDE SYNTHASE-RELATED"/>
    <property type="match status" value="1"/>
</dbReference>
<gene>
    <name evidence="5" type="ORF">SAMN05444483_103344</name>
</gene>
<keyword evidence="6" id="KW-1185">Reference proteome</keyword>
<dbReference type="SUPFAM" id="SSF53901">
    <property type="entry name" value="Thiolase-like"/>
    <property type="match status" value="1"/>
</dbReference>
<dbReference type="PROSITE" id="PS52004">
    <property type="entry name" value="KS3_2"/>
    <property type="match status" value="1"/>
</dbReference>
<dbReference type="Pfam" id="PF02801">
    <property type="entry name" value="Ketoacyl-synt_C"/>
    <property type="match status" value="1"/>
</dbReference>
<evidence type="ECO:0000313" key="6">
    <source>
        <dbReference type="Proteomes" id="UP000183945"/>
    </source>
</evidence>
<dbReference type="GO" id="GO:0004315">
    <property type="term" value="F:3-oxoacyl-[acyl-carrier-protein] synthase activity"/>
    <property type="evidence" value="ECO:0007669"/>
    <property type="project" value="TreeGrafter"/>
</dbReference>
<evidence type="ECO:0000259" key="4">
    <source>
        <dbReference type="PROSITE" id="PS52004"/>
    </source>
</evidence>
<evidence type="ECO:0000313" key="5">
    <source>
        <dbReference type="EMBL" id="SHF94790.1"/>
    </source>
</evidence>
<dbReference type="STRING" id="1073325.SAMN05444483_103344"/>
<dbReference type="PANTHER" id="PTHR11712:SF336">
    <property type="entry name" value="3-OXOACYL-[ACYL-CARRIER-PROTEIN] SYNTHASE, MITOCHONDRIAL"/>
    <property type="match status" value="1"/>
</dbReference>
<proteinExistence type="inferred from homology"/>
<organism evidence="5 6">
    <name type="scientific">Salegentibacter echinorum</name>
    <dbReference type="NCBI Taxonomy" id="1073325"/>
    <lineage>
        <taxon>Bacteria</taxon>
        <taxon>Pseudomonadati</taxon>
        <taxon>Bacteroidota</taxon>
        <taxon>Flavobacteriia</taxon>
        <taxon>Flavobacteriales</taxon>
        <taxon>Flavobacteriaceae</taxon>
        <taxon>Salegentibacter</taxon>
    </lineage>
</organism>
<dbReference type="InterPro" id="IPR020841">
    <property type="entry name" value="PKS_Beta-ketoAc_synthase_dom"/>
</dbReference>
<reference evidence="6" key="1">
    <citation type="submission" date="2016-11" db="EMBL/GenBank/DDBJ databases">
        <authorList>
            <person name="Varghese N."/>
            <person name="Submissions S."/>
        </authorList>
    </citation>
    <scope>NUCLEOTIDE SEQUENCE [LARGE SCALE GENOMIC DNA]</scope>
    <source>
        <strain evidence="6">DSM 24579</strain>
    </source>
</reference>
<dbReference type="GO" id="GO:0006633">
    <property type="term" value="P:fatty acid biosynthetic process"/>
    <property type="evidence" value="ECO:0007669"/>
    <property type="project" value="TreeGrafter"/>
</dbReference>
<name>A0A1M5FTB7_SALEC</name>
<dbReference type="Proteomes" id="UP000183945">
    <property type="component" value="Unassembled WGS sequence"/>
</dbReference>
<dbReference type="Gene3D" id="3.40.47.10">
    <property type="match status" value="1"/>
</dbReference>
<dbReference type="InterPro" id="IPR014031">
    <property type="entry name" value="Ketoacyl_synth_C"/>
</dbReference>
<sequence length="381" mass="41389">MEKLYLLDDAIISPLGFSTEENMHQLRMGNSGLSIQKPKKPEAKPICAGIIEDAKIDREFAKIGKLEEFTKLEKMAILAIHSVLKRNRSLDFSNTPLIIATTKGNIDLLQTSKGFDKNRIYLSEFSRQISNFFGFKQPPITISNACISGGLALVAAKRLAAVRKFENAIVLGADLVSDFVVSGFNSFQALSSEPSKPFSKAREGINLGEAAAAMLVSTKKPKRKSSVSLIGEASVNDANHISGPSRTGEGLFRSMQKSIKMAGISSKKIDFISAHGTGTKYNDEMEAIAFNRAGLEQVPVNSIKAFYGHTLGASALLESILNKHNMLNNEVFASANFEELGVSKPLNIITENTDIELKYALKTASGFGGCNLAMVFQKEEL</sequence>
<dbReference type="InterPro" id="IPR016039">
    <property type="entry name" value="Thiolase-like"/>
</dbReference>